<feature type="region of interest" description="Disordered" evidence="1">
    <location>
        <begin position="173"/>
        <end position="193"/>
    </location>
</feature>
<feature type="compositionally biased region" description="Basic and acidic residues" evidence="1">
    <location>
        <begin position="126"/>
        <end position="152"/>
    </location>
</feature>
<accession>A0A4R5UP49</accession>
<dbReference type="Pfam" id="PF04972">
    <property type="entry name" value="BON"/>
    <property type="match status" value="1"/>
</dbReference>
<feature type="compositionally biased region" description="Polar residues" evidence="1">
    <location>
        <begin position="103"/>
        <end position="117"/>
    </location>
</feature>
<dbReference type="PANTHER" id="PTHR34606">
    <property type="entry name" value="BON DOMAIN-CONTAINING PROTEIN"/>
    <property type="match status" value="1"/>
</dbReference>
<protein>
    <submittedName>
        <fullName evidence="3">BON domain-containing protein</fullName>
    </submittedName>
</protein>
<keyword evidence="4" id="KW-1185">Reference proteome</keyword>
<dbReference type="OrthoDB" id="680465at2"/>
<dbReference type="Gene3D" id="3.30.1340.30">
    <property type="match status" value="1"/>
</dbReference>
<name>A0A4R5UP49_9HYPH</name>
<proteinExistence type="predicted"/>
<dbReference type="EMBL" id="SMTL01000001">
    <property type="protein sequence ID" value="TDK39599.1"/>
    <property type="molecule type" value="Genomic_DNA"/>
</dbReference>
<feature type="domain" description="BON" evidence="2">
    <location>
        <begin position="190"/>
        <end position="258"/>
    </location>
</feature>
<evidence type="ECO:0000256" key="1">
    <source>
        <dbReference type="SAM" id="MobiDB-lite"/>
    </source>
</evidence>
<dbReference type="InterPro" id="IPR051686">
    <property type="entry name" value="Lipoprotein_DolP"/>
</dbReference>
<dbReference type="SMART" id="SM00749">
    <property type="entry name" value="BON"/>
    <property type="match status" value="1"/>
</dbReference>
<evidence type="ECO:0000313" key="4">
    <source>
        <dbReference type="Proteomes" id="UP000295238"/>
    </source>
</evidence>
<reference evidence="3 4" key="1">
    <citation type="submission" date="2019-03" db="EMBL/GenBank/DDBJ databases">
        <title>Rhizobium sp. nov., an bacterium isolated from biocrust in Mu Us Desert.</title>
        <authorList>
            <person name="Lixiong L."/>
        </authorList>
    </citation>
    <scope>NUCLEOTIDE SEQUENCE [LARGE SCALE GENOMIC DNA]</scope>
    <source>
        <strain evidence="3 4">SPY-1</strain>
    </source>
</reference>
<dbReference type="RefSeq" id="WP_133315044.1">
    <property type="nucleotide sequence ID" value="NZ_SMTL01000001.1"/>
</dbReference>
<comment type="caution">
    <text evidence="3">The sequence shown here is derived from an EMBL/GenBank/DDBJ whole genome shotgun (WGS) entry which is preliminary data.</text>
</comment>
<organism evidence="3 4">
    <name type="scientific">Rhizobium deserti</name>
    <dbReference type="NCBI Taxonomy" id="2547961"/>
    <lineage>
        <taxon>Bacteria</taxon>
        <taxon>Pseudomonadati</taxon>
        <taxon>Pseudomonadota</taxon>
        <taxon>Alphaproteobacteria</taxon>
        <taxon>Hyphomicrobiales</taxon>
        <taxon>Rhizobiaceae</taxon>
        <taxon>Rhizobium/Agrobacterium group</taxon>
        <taxon>Rhizobium</taxon>
    </lineage>
</organism>
<dbReference type="PANTHER" id="PTHR34606:SF15">
    <property type="entry name" value="BON DOMAIN-CONTAINING PROTEIN"/>
    <property type="match status" value="1"/>
</dbReference>
<dbReference type="InterPro" id="IPR007055">
    <property type="entry name" value="BON_dom"/>
</dbReference>
<gene>
    <name evidence="3" type="ORF">E2F50_05675</name>
</gene>
<dbReference type="NCBIfam" id="NF033157">
    <property type="entry name" value="SWFGD_domain"/>
    <property type="match status" value="1"/>
</dbReference>
<evidence type="ECO:0000313" key="3">
    <source>
        <dbReference type="EMBL" id="TDK39599.1"/>
    </source>
</evidence>
<dbReference type="Proteomes" id="UP000295238">
    <property type="component" value="Unassembled WGS sequence"/>
</dbReference>
<feature type="compositionally biased region" description="Basic and acidic residues" evidence="1">
    <location>
        <begin position="13"/>
        <end position="35"/>
    </location>
</feature>
<dbReference type="AlphaFoldDB" id="A0A4R5UP49"/>
<dbReference type="InterPro" id="IPR047800">
    <property type="entry name" value="SWFGD_dom"/>
</dbReference>
<dbReference type="InterPro" id="IPR014004">
    <property type="entry name" value="Transpt-assoc_nodulatn_dom_bac"/>
</dbReference>
<evidence type="ECO:0000259" key="2">
    <source>
        <dbReference type="PROSITE" id="PS50914"/>
    </source>
</evidence>
<dbReference type="PROSITE" id="PS50914">
    <property type="entry name" value="BON"/>
    <property type="match status" value="1"/>
</dbReference>
<feature type="region of interest" description="Disordered" evidence="1">
    <location>
        <begin position="1"/>
        <end position="152"/>
    </location>
</feature>
<feature type="compositionally biased region" description="Basic and acidic residues" evidence="1">
    <location>
        <begin position="47"/>
        <end position="63"/>
    </location>
</feature>
<sequence>MANGPYSPSGGYRNDRAREERDPARQSSQEYREGDTGYVRGFGDYQRSSDDGYGGRDQSDRARQPQNGRGDQRGREDFSYQSGYGDNDQSRVWARESYRADPSSFSYQPNHLRNTRASGDRYGSGLEHRAGPDRYSSDPRQGDSEKADHRRGFMERAGDEVASWLGDRGAEQRRAIDEHRGKGPKGYQRSDARIEEDINDRLSDDPMLDASNITVTVKGGEVTLDGFVSSRLDKRRAEDLADDVSGVRHVQNNLRLNNGSSDSLTGSTTV</sequence>